<dbReference type="EnsemblPlants" id="KQL28177">
    <property type="protein sequence ID" value="KQL28177"/>
    <property type="gene ID" value="SETIT_020001mg"/>
</dbReference>
<reference evidence="1" key="2">
    <citation type="submission" date="2018-08" db="UniProtKB">
        <authorList>
            <consortium name="EnsemblPlants"/>
        </authorList>
    </citation>
    <scope>IDENTIFICATION</scope>
    <source>
        <strain evidence="1">Yugu1</strain>
    </source>
</reference>
<dbReference type="FunCoup" id="K3Z0D8">
    <property type="interactions" value="1"/>
</dbReference>
<dbReference type="Proteomes" id="UP000004995">
    <property type="component" value="Unassembled WGS sequence"/>
</dbReference>
<dbReference type="AlphaFoldDB" id="K3Z0D8"/>
<sequence>DCGVPFGREEEAAATMDEPFQGEDRNLSAVDHVKKRHHEKGFFYAWSVRSPQATR</sequence>
<keyword evidence="2" id="KW-1185">Reference proteome</keyword>
<dbReference type="Gramene" id="KQL28177">
    <property type="protein sequence ID" value="KQL28177"/>
    <property type="gene ID" value="SETIT_020001mg"/>
</dbReference>
<name>K3Z0D8_SETIT</name>
<dbReference type="HOGENOM" id="CLU_3038624_0_0_1"/>
<dbReference type="InParanoid" id="K3Z0D8"/>
<dbReference type="EMBL" id="AGNK02000052">
    <property type="status" value="NOT_ANNOTATED_CDS"/>
    <property type="molecule type" value="Genomic_DNA"/>
</dbReference>
<protein>
    <submittedName>
        <fullName evidence="1">Uncharacterized protein</fullName>
    </submittedName>
</protein>
<accession>K3Z0D8</accession>
<evidence type="ECO:0000313" key="2">
    <source>
        <dbReference type="Proteomes" id="UP000004995"/>
    </source>
</evidence>
<organism evidence="1 2">
    <name type="scientific">Setaria italica</name>
    <name type="common">Foxtail millet</name>
    <name type="synonym">Panicum italicum</name>
    <dbReference type="NCBI Taxonomy" id="4555"/>
    <lineage>
        <taxon>Eukaryota</taxon>
        <taxon>Viridiplantae</taxon>
        <taxon>Streptophyta</taxon>
        <taxon>Embryophyta</taxon>
        <taxon>Tracheophyta</taxon>
        <taxon>Spermatophyta</taxon>
        <taxon>Magnoliopsida</taxon>
        <taxon>Liliopsida</taxon>
        <taxon>Poales</taxon>
        <taxon>Poaceae</taxon>
        <taxon>PACMAD clade</taxon>
        <taxon>Panicoideae</taxon>
        <taxon>Panicodae</taxon>
        <taxon>Paniceae</taxon>
        <taxon>Cenchrinae</taxon>
        <taxon>Setaria</taxon>
    </lineage>
</organism>
<evidence type="ECO:0000313" key="1">
    <source>
        <dbReference type="EnsemblPlants" id="KQL28177"/>
    </source>
</evidence>
<reference evidence="2" key="1">
    <citation type="journal article" date="2012" name="Nat. Biotechnol.">
        <title>Reference genome sequence of the model plant Setaria.</title>
        <authorList>
            <person name="Bennetzen J.L."/>
            <person name="Schmutz J."/>
            <person name="Wang H."/>
            <person name="Percifield R."/>
            <person name="Hawkins J."/>
            <person name="Pontaroli A.C."/>
            <person name="Estep M."/>
            <person name="Feng L."/>
            <person name="Vaughn J.N."/>
            <person name="Grimwood J."/>
            <person name="Jenkins J."/>
            <person name="Barry K."/>
            <person name="Lindquist E."/>
            <person name="Hellsten U."/>
            <person name="Deshpande S."/>
            <person name="Wang X."/>
            <person name="Wu X."/>
            <person name="Mitros T."/>
            <person name="Triplett J."/>
            <person name="Yang X."/>
            <person name="Ye C.Y."/>
            <person name="Mauro-Herrera M."/>
            <person name="Wang L."/>
            <person name="Li P."/>
            <person name="Sharma M."/>
            <person name="Sharma R."/>
            <person name="Ronald P.C."/>
            <person name="Panaud O."/>
            <person name="Kellogg E.A."/>
            <person name="Brutnell T.P."/>
            <person name="Doust A.N."/>
            <person name="Tuskan G.A."/>
            <person name="Rokhsar D."/>
            <person name="Devos K.M."/>
        </authorList>
    </citation>
    <scope>NUCLEOTIDE SEQUENCE [LARGE SCALE GENOMIC DNA]</scope>
    <source>
        <strain evidence="2">cv. Yugu1</strain>
    </source>
</reference>
<proteinExistence type="predicted"/>